<comment type="caution">
    <text evidence="1">The sequence shown here is derived from an EMBL/GenBank/DDBJ whole genome shotgun (WGS) entry which is preliminary data.</text>
</comment>
<dbReference type="EMBL" id="VSSQ01116587">
    <property type="protein sequence ID" value="MPN51450.1"/>
    <property type="molecule type" value="Genomic_DNA"/>
</dbReference>
<evidence type="ECO:0000313" key="1">
    <source>
        <dbReference type="EMBL" id="MPN51450.1"/>
    </source>
</evidence>
<protein>
    <submittedName>
        <fullName evidence="1">Uncharacterized protein</fullName>
    </submittedName>
</protein>
<reference evidence="1" key="1">
    <citation type="submission" date="2019-08" db="EMBL/GenBank/DDBJ databases">
        <authorList>
            <person name="Kucharzyk K."/>
            <person name="Murdoch R.W."/>
            <person name="Higgins S."/>
            <person name="Loffler F."/>
        </authorList>
    </citation>
    <scope>NUCLEOTIDE SEQUENCE</scope>
</reference>
<dbReference type="AlphaFoldDB" id="A0A645IJZ1"/>
<sequence length="121" mass="13755">MPFNIELLEVLHGLAVTTGNRNDVIQRYVELDIVLQSCQDIFVIHDCPHRQGLVQYGFDDHLLSRLSSKIAIRILLAHASELKSLKSSQDTGFPFNELRAVEIKSQGTRDFNSAYRIDDID</sequence>
<gene>
    <name evidence="1" type="ORF">SDC9_199096</name>
</gene>
<accession>A0A645IJZ1</accession>
<organism evidence="1">
    <name type="scientific">bioreactor metagenome</name>
    <dbReference type="NCBI Taxonomy" id="1076179"/>
    <lineage>
        <taxon>unclassified sequences</taxon>
        <taxon>metagenomes</taxon>
        <taxon>ecological metagenomes</taxon>
    </lineage>
</organism>
<name>A0A645IJZ1_9ZZZZ</name>
<proteinExistence type="predicted"/>